<dbReference type="Pfam" id="PF14833">
    <property type="entry name" value="NAD_binding_11"/>
    <property type="match status" value="1"/>
</dbReference>
<evidence type="ECO:0000313" key="7">
    <source>
        <dbReference type="Proteomes" id="UP000600449"/>
    </source>
</evidence>
<dbReference type="Pfam" id="PF03446">
    <property type="entry name" value="NAD_binding_2"/>
    <property type="match status" value="1"/>
</dbReference>
<dbReference type="AlphaFoldDB" id="A0A917Q8Y9"/>
<dbReference type="PANTHER" id="PTHR43060">
    <property type="entry name" value="3-HYDROXYISOBUTYRATE DEHYDROGENASE-LIKE 1, MITOCHONDRIAL-RELATED"/>
    <property type="match status" value="1"/>
</dbReference>
<protein>
    <submittedName>
        <fullName evidence="6">6-phosphogluconate dehydrogenase</fullName>
    </submittedName>
</protein>
<dbReference type="GO" id="GO:0051287">
    <property type="term" value="F:NAD binding"/>
    <property type="evidence" value="ECO:0007669"/>
    <property type="project" value="InterPro"/>
</dbReference>
<dbReference type="InterPro" id="IPR008927">
    <property type="entry name" value="6-PGluconate_DH-like_C_sf"/>
</dbReference>
<dbReference type="SUPFAM" id="SSF51735">
    <property type="entry name" value="NAD(P)-binding Rossmann-fold domains"/>
    <property type="match status" value="1"/>
</dbReference>
<dbReference type="PANTHER" id="PTHR43060:SF15">
    <property type="entry name" value="3-HYDROXYISOBUTYRATE DEHYDROGENASE-LIKE 1, MITOCHONDRIAL-RELATED"/>
    <property type="match status" value="1"/>
</dbReference>
<dbReference type="GO" id="GO:0016491">
    <property type="term" value="F:oxidoreductase activity"/>
    <property type="evidence" value="ECO:0007669"/>
    <property type="project" value="UniProtKB-KW"/>
</dbReference>
<feature type="domain" description="3-hydroxyisobutyrate dehydrogenase-like NAD-binding" evidence="5">
    <location>
        <begin position="163"/>
        <end position="282"/>
    </location>
</feature>
<accession>A0A917Q8Y9</accession>
<keyword evidence="7" id="KW-1185">Reference proteome</keyword>
<evidence type="ECO:0000259" key="5">
    <source>
        <dbReference type="Pfam" id="PF14833"/>
    </source>
</evidence>
<dbReference type="InterPro" id="IPR015815">
    <property type="entry name" value="HIBADH-related"/>
</dbReference>
<reference evidence="6 7" key="1">
    <citation type="journal article" date="2014" name="Int. J. Syst. Evol. Microbiol.">
        <title>Complete genome sequence of Corynebacterium casei LMG S-19264T (=DSM 44701T), isolated from a smear-ripened cheese.</title>
        <authorList>
            <consortium name="US DOE Joint Genome Institute (JGI-PGF)"/>
            <person name="Walter F."/>
            <person name="Albersmeier A."/>
            <person name="Kalinowski J."/>
            <person name="Ruckert C."/>
        </authorList>
    </citation>
    <scope>NUCLEOTIDE SEQUENCE [LARGE SCALE GENOMIC DNA]</scope>
    <source>
        <strain evidence="6 7">CGMCC 1.9161</strain>
    </source>
</reference>
<evidence type="ECO:0000256" key="3">
    <source>
        <dbReference type="PIRSR" id="PIRSR000103-1"/>
    </source>
</evidence>
<proteinExistence type="predicted"/>
<dbReference type="SUPFAM" id="SSF48179">
    <property type="entry name" value="6-phosphogluconate dehydrogenase C-terminal domain-like"/>
    <property type="match status" value="1"/>
</dbReference>
<keyword evidence="2" id="KW-0520">NAD</keyword>
<dbReference type="PIRSF" id="PIRSF000103">
    <property type="entry name" value="HIBADH"/>
    <property type="match status" value="1"/>
</dbReference>
<dbReference type="Gene3D" id="3.40.50.720">
    <property type="entry name" value="NAD(P)-binding Rossmann-like Domain"/>
    <property type="match status" value="1"/>
</dbReference>
<dbReference type="GO" id="GO:0050661">
    <property type="term" value="F:NADP binding"/>
    <property type="evidence" value="ECO:0007669"/>
    <property type="project" value="InterPro"/>
</dbReference>
<name>A0A917Q8Y9_9HYPH</name>
<gene>
    <name evidence="6" type="ORF">GCM10011322_23150</name>
</gene>
<dbReference type="InterPro" id="IPR013328">
    <property type="entry name" value="6PGD_dom2"/>
</dbReference>
<dbReference type="Gene3D" id="1.10.1040.10">
    <property type="entry name" value="N-(1-d-carboxylethyl)-l-norvaline Dehydrogenase, domain 2"/>
    <property type="match status" value="1"/>
</dbReference>
<comment type="caution">
    <text evidence="6">The sequence shown here is derived from an EMBL/GenBank/DDBJ whole genome shotgun (WGS) entry which is preliminary data.</text>
</comment>
<evidence type="ECO:0000313" key="6">
    <source>
        <dbReference type="EMBL" id="GGK35634.1"/>
    </source>
</evidence>
<sequence>MSVHPRVGVVGLGRMGAGIARVLDEAGLLHAVRDLDRTATAAFGEARGRPEALHACDVLLFATPTTADIETVLDVEPDLLQAVDEGRVLVDLTTSHPRDGRRLAARVAARGAGYLDAAMTGGAAAASSGTLTLMVGGEAAILERARPALDPIARTIVHVGPVGAGQTMKLVHNMICHTIFLATAEGCRAAERAGIPLETALAVINAGNARSFVSERRFPDHVLSGRFDGRSRVANLDKDLAMGADLIGEGGRAAPYARLATALLSAAREQGMAEEDFTRLYPHYDALAAALEDEPER</sequence>
<feature type="domain" description="6-phosphogluconate dehydrogenase NADP-binding" evidence="4">
    <location>
        <begin position="6"/>
        <end position="160"/>
    </location>
</feature>
<dbReference type="InterPro" id="IPR029154">
    <property type="entry name" value="HIBADH-like_NADP-bd"/>
</dbReference>
<keyword evidence="1" id="KW-0560">Oxidoreductase</keyword>
<feature type="active site" evidence="3">
    <location>
        <position position="169"/>
    </location>
</feature>
<organism evidence="6 7">
    <name type="scientific">Salinarimonas ramus</name>
    <dbReference type="NCBI Taxonomy" id="690164"/>
    <lineage>
        <taxon>Bacteria</taxon>
        <taxon>Pseudomonadati</taxon>
        <taxon>Pseudomonadota</taxon>
        <taxon>Alphaproteobacteria</taxon>
        <taxon>Hyphomicrobiales</taxon>
        <taxon>Salinarimonadaceae</taxon>
        <taxon>Salinarimonas</taxon>
    </lineage>
</organism>
<dbReference type="InterPro" id="IPR006115">
    <property type="entry name" value="6PGDH_NADP-bd"/>
</dbReference>
<dbReference type="EMBL" id="BMMF01000006">
    <property type="protein sequence ID" value="GGK35634.1"/>
    <property type="molecule type" value="Genomic_DNA"/>
</dbReference>
<evidence type="ECO:0000256" key="2">
    <source>
        <dbReference type="ARBA" id="ARBA00023027"/>
    </source>
</evidence>
<evidence type="ECO:0000259" key="4">
    <source>
        <dbReference type="Pfam" id="PF03446"/>
    </source>
</evidence>
<evidence type="ECO:0000256" key="1">
    <source>
        <dbReference type="ARBA" id="ARBA00023002"/>
    </source>
</evidence>
<dbReference type="RefSeq" id="WP_188913029.1">
    <property type="nucleotide sequence ID" value="NZ_BMMF01000006.1"/>
</dbReference>
<dbReference type="InterPro" id="IPR036291">
    <property type="entry name" value="NAD(P)-bd_dom_sf"/>
</dbReference>
<dbReference type="Proteomes" id="UP000600449">
    <property type="component" value="Unassembled WGS sequence"/>
</dbReference>